<reference evidence="2 3" key="1">
    <citation type="journal article" date="2024" name="bioRxiv">
        <title>A reference genome for Trichogramma kaykai: A tiny desert-dwelling parasitoid wasp with competing sex-ratio distorters.</title>
        <authorList>
            <person name="Culotta J."/>
            <person name="Lindsey A.R."/>
        </authorList>
    </citation>
    <scope>NUCLEOTIDE SEQUENCE [LARGE SCALE GENOMIC DNA]</scope>
    <source>
        <strain evidence="2 3">KSX58</strain>
    </source>
</reference>
<name>A0ABD2WFI5_9HYME</name>
<dbReference type="Gene3D" id="3.30.420.10">
    <property type="entry name" value="Ribonuclease H-like superfamily/Ribonuclease H"/>
    <property type="match status" value="1"/>
</dbReference>
<sequence length="457" mass="51186">MYKCYIRSILDYACYVYYPSISTLQLKLERIQYAAIRLCLGYRQSTPTNILLAESKLPSLRERAHFLGKSYIAKILSNRSSETRDLLLNFYNSQSNNSNKTLSQCIFSLLNSNIAIFSNKNFNVYCNSFKSLSHPISINLTIGQDAINSPNPNHVIDELINSNHLTPIYTDGSKITGAPSVGCAFLCPADDHHRTRSPSPLASIFSAECYAIRDALDYIIEGNDNRSYVILSDSLSVLSCLDSRRLNVKTNHVIFEILEKHLSLLQRNCSVRFAWIPSHIGIRGNEAVDALARAATCFDSADHPPVAFSDLAQTFRRDCRAGSTSDCENDGRSKGKTYFVLYHHRNSASPWYSNRGLTRAFIVTINRTRSNHHSLGESLHRKNIISDPGCACGFPEESLNHILWRCEDYNQPRSILIKDLAGLGIPAPFNIESLIAGPNITACKAVFAFLTRCRITI</sequence>
<dbReference type="EMBL" id="JBJJXI010000107">
    <property type="protein sequence ID" value="KAL3391882.1"/>
    <property type="molecule type" value="Genomic_DNA"/>
</dbReference>
<organism evidence="2 3">
    <name type="scientific">Trichogramma kaykai</name>
    <dbReference type="NCBI Taxonomy" id="54128"/>
    <lineage>
        <taxon>Eukaryota</taxon>
        <taxon>Metazoa</taxon>
        <taxon>Ecdysozoa</taxon>
        <taxon>Arthropoda</taxon>
        <taxon>Hexapoda</taxon>
        <taxon>Insecta</taxon>
        <taxon>Pterygota</taxon>
        <taxon>Neoptera</taxon>
        <taxon>Endopterygota</taxon>
        <taxon>Hymenoptera</taxon>
        <taxon>Apocrita</taxon>
        <taxon>Proctotrupomorpha</taxon>
        <taxon>Chalcidoidea</taxon>
        <taxon>Trichogrammatidae</taxon>
        <taxon>Trichogramma</taxon>
    </lineage>
</organism>
<keyword evidence="3" id="KW-1185">Reference proteome</keyword>
<dbReference type="Proteomes" id="UP001627154">
    <property type="component" value="Unassembled WGS sequence"/>
</dbReference>
<dbReference type="InterPro" id="IPR036397">
    <property type="entry name" value="RNaseH_sf"/>
</dbReference>
<dbReference type="InterPro" id="IPR002156">
    <property type="entry name" value="RNaseH_domain"/>
</dbReference>
<dbReference type="SUPFAM" id="SSF53098">
    <property type="entry name" value="Ribonuclease H-like"/>
    <property type="match status" value="1"/>
</dbReference>
<dbReference type="InterPro" id="IPR012337">
    <property type="entry name" value="RNaseH-like_sf"/>
</dbReference>
<dbReference type="Pfam" id="PF00075">
    <property type="entry name" value="RNase_H"/>
    <property type="match status" value="1"/>
</dbReference>
<dbReference type="AlphaFoldDB" id="A0ABD2WFI5"/>
<proteinExistence type="predicted"/>
<comment type="caution">
    <text evidence="2">The sequence shown here is derived from an EMBL/GenBank/DDBJ whole genome shotgun (WGS) entry which is preliminary data.</text>
</comment>
<gene>
    <name evidence="2" type="ORF">TKK_013226</name>
</gene>
<accession>A0ABD2WFI5</accession>
<evidence type="ECO:0000313" key="2">
    <source>
        <dbReference type="EMBL" id="KAL3391882.1"/>
    </source>
</evidence>
<feature type="domain" description="RNase H type-1" evidence="1">
    <location>
        <begin position="162"/>
        <end position="297"/>
    </location>
</feature>
<evidence type="ECO:0000313" key="3">
    <source>
        <dbReference type="Proteomes" id="UP001627154"/>
    </source>
</evidence>
<evidence type="ECO:0000259" key="1">
    <source>
        <dbReference type="PROSITE" id="PS50879"/>
    </source>
</evidence>
<protein>
    <recommendedName>
        <fullName evidence="1">RNase H type-1 domain-containing protein</fullName>
    </recommendedName>
</protein>
<dbReference type="CDD" id="cd09276">
    <property type="entry name" value="Rnase_HI_RT_non_LTR"/>
    <property type="match status" value="1"/>
</dbReference>
<dbReference type="PROSITE" id="PS50879">
    <property type="entry name" value="RNASE_H_1"/>
    <property type="match status" value="1"/>
</dbReference>